<dbReference type="GO" id="GO:0003729">
    <property type="term" value="F:mRNA binding"/>
    <property type="evidence" value="ECO:0007669"/>
    <property type="project" value="TreeGrafter"/>
</dbReference>
<evidence type="ECO:0000256" key="3">
    <source>
        <dbReference type="ARBA" id="ARBA00023274"/>
    </source>
</evidence>
<dbReference type="PATRIC" id="fig|1618474.3.peg.920"/>
<dbReference type="GO" id="GO:0003735">
    <property type="term" value="F:structural constituent of ribosome"/>
    <property type="evidence" value="ECO:0007669"/>
    <property type="project" value="TreeGrafter"/>
</dbReference>
<evidence type="ECO:0000259" key="5">
    <source>
        <dbReference type="PROSITE" id="PS50126"/>
    </source>
</evidence>
<protein>
    <submittedName>
        <fullName evidence="6">30S ribosomal protein S1</fullName>
    </submittedName>
</protein>
<dbReference type="SMART" id="SM00316">
    <property type="entry name" value="S1"/>
    <property type="match status" value="4"/>
</dbReference>
<dbReference type="GO" id="GO:0005840">
    <property type="term" value="C:ribosome"/>
    <property type="evidence" value="ECO:0007669"/>
    <property type="project" value="UniProtKB-KW"/>
</dbReference>
<organism evidence="6 7">
    <name type="scientific">Candidatus Roizmanbacteria bacterium GW2011_GWA1_41_13</name>
    <dbReference type="NCBI Taxonomy" id="1618474"/>
    <lineage>
        <taxon>Bacteria</taxon>
        <taxon>Candidatus Roizmaniibacteriota</taxon>
    </lineage>
</organism>
<keyword evidence="3" id="KW-0687">Ribonucleoprotein</keyword>
<dbReference type="Pfam" id="PF00575">
    <property type="entry name" value="S1"/>
    <property type="match status" value="2"/>
</dbReference>
<feature type="domain" description="S1 motif" evidence="5">
    <location>
        <begin position="217"/>
        <end position="295"/>
    </location>
</feature>
<dbReference type="InterPro" id="IPR035104">
    <property type="entry name" value="Ribosomal_protein_S1-like"/>
</dbReference>
<keyword evidence="2 6" id="KW-0689">Ribosomal protein</keyword>
<dbReference type="SUPFAM" id="SSF50249">
    <property type="entry name" value="Nucleic acid-binding proteins"/>
    <property type="match status" value="4"/>
</dbReference>
<reference evidence="6 7" key="1">
    <citation type="journal article" date="2015" name="Nature">
        <title>rRNA introns, odd ribosomes, and small enigmatic genomes across a large radiation of phyla.</title>
        <authorList>
            <person name="Brown C.T."/>
            <person name="Hug L.A."/>
            <person name="Thomas B.C."/>
            <person name="Sharon I."/>
            <person name="Castelle C.J."/>
            <person name="Singh A."/>
            <person name="Wilkins M.J."/>
            <person name="Williams K.H."/>
            <person name="Banfield J.F."/>
        </authorList>
    </citation>
    <scope>NUCLEOTIDE SEQUENCE [LARGE SCALE GENOMIC DNA]</scope>
</reference>
<evidence type="ECO:0000256" key="4">
    <source>
        <dbReference type="SAM" id="MobiDB-lite"/>
    </source>
</evidence>
<feature type="compositionally biased region" description="Basic and acidic residues" evidence="4">
    <location>
        <begin position="1"/>
        <end position="18"/>
    </location>
</feature>
<comment type="similarity">
    <text evidence="1">Belongs to the bacterial ribosomal protein bS1 family.</text>
</comment>
<dbReference type="EMBL" id="LCAN01000033">
    <property type="protein sequence ID" value="KKR91686.1"/>
    <property type="molecule type" value="Genomic_DNA"/>
</dbReference>
<evidence type="ECO:0000256" key="1">
    <source>
        <dbReference type="ARBA" id="ARBA00006767"/>
    </source>
</evidence>
<dbReference type="PROSITE" id="PS50126">
    <property type="entry name" value="S1"/>
    <property type="match status" value="3"/>
</dbReference>
<feature type="domain" description="S1 motif" evidence="5">
    <location>
        <begin position="121"/>
        <end position="196"/>
    </location>
</feature>
<dbReference type="AlphaFoldDB" id="A0A0G0UVZ8"/>
<dbReference type="InterPro" id="IPR012340">
    <property type="entry name" value="NA-bd_OB-fold"/>
</dbReference>
<feature type="region of interest" description="Disordered" evidence="4">
    <location>
        <begin position="1"/>
        <end position="26"/>
    </location>
</feature>
<dbReference type="PRINTS" id="PR00681">
    <property type="entry name" value="RIBOSOMALS1"/>
</dbReference>
<dbReference type="InterPro" id="IPR003029">
    <property type="entry name" value="S1_domain"/>
</dbReference>
<dbReference type="Gene3D" id="2.40.50.140">
    <property type="entry name" value="Nucleic acid-binding proteins"/>
    <property type="match status" value="4"/>
</dbReference>
<comment type="caution">
    <text evidence="6">The sequence shown here is derived from an EMBL/GenBank/DDBJ whole genome shotgun (WGS) entry which is preliminary data.</text>
</comment>
<evidence type="ECO:0000313" key="6">
    <source>
        <dbReference type="EMBL" id="KKR91686.1"/>
    </source>
</evidence>
<dbReference type="GO" id="GO:0006412">
    <property type="term" value="P:translation"/>
    <property type="evidence" value="ECO:0007669"/>
    <property type="project" value="TreeGrafter"/>
</dbReference>
<dbReference type="PANTHER" id="PTHR10724">
    <property type="entry name" value="30S RIBOSOMAL PROTEIN S1"/>
    <property type="match status" value="1"/>
</dbReference>
<dbReference type="InterPro" id="IPR050437">
    <property type="entry name" value="Ribos_protein_bS1-like"/>
</dbReference>
<sequence>MAEKYKDPKTQRSKDPNKQSKTPTPQTMEDLLAEQDIKLTSLSRGTLLKAKILKVGKREVLADIGAKSYGIIVGREFEIIAPLKNAITVGDTYDAEVIIPEMEGGETLISLKRTLIDSLWGELQKYAQNKSEVSVLASRPISGGLLVEYKSLRGFIPQMQLDPEFQDSPDRLVGQNIVVQVLEVDQRQNRLVMSQKEVTQKEVLAQQRSALTQFKIGDIVSGAIASVDRYSLMVSVTKIKGSPKKLEPVRGTIHISEISWERVDNLEEQFKKGDKIEAKVAQTNEQEGQLVLSLKQLTPDPWEDIKKKYPEEKQISGKVVKVSNIGAFVEIEKGIEGLIHVSKIPAGKEFTEGEKVSVIIDTLDTEKRKISLAYVPTTKPIGYR</sequence>
<name>A0A0G0UVZ8_9BACT</name>
<gene>
    <name evidence="6" type="ORF">UU41_C0033G0006</name>
</gene>
<dbReference type="Proteomes" id="UP000034961">
    <property type="component" value="Unassembled WGS sequence"/>
</dbReference>
<feature type="domain" description="S1 motif" evidence="5">
    <location>
        <begin position="312"/>
        <end position="375"/>
    </location>
</feature>
<accession>A0A0G0UVZ8</accession>
<dbReference type="PANTHER" id="PTHR10724:SF7">
    <property type="entry name" value="SMALL RIBOSOMAL SUBUNIT PROTEIN BS1C"/>
    <property type="match status" value="1"/>
</dbReference>
<dbReference type="CDD" id="cd04465">
    <property type="entry name" value="S1_RPS1_repeat_ec2_hs2"/>
    <property type="match status" value="1"/>
</dbReference>
<proteinExistence type="inferred from homology"/>
<evidence type="ECO:0000313" key="7">
    <source>
        <dbReference type="Proteomes" id="UP000034961"/>
    </source>
</evidence>
<evidence type="ECO:0000256" key="2">
    <source>
        <dbReference type="ARBA" id="ARBA00022980"/>
    </source>
</evidence>
<dbReference type="GO" id="GO:1990904">
    <property type="term" value="C:ribonucleoprotein complex"/>
    <property type="evidence" value="ECO:0007669"/>
    <property type="project" value="UniProtKB-KW"/>
</dbReference>